<comment type="function">
    <text evidence="6">Gustatory receptor which mediates acceptance or avoidance behavior, depending on its substrates.</text>
</comment>
<evidence type="ECO:0000256" key="4">
    <source>
        <dbReference type="ARBA" id="ARBA00022989"/>
    </source>
</evidence>
<keyword evidence="6" id="KW-0807">Transducer</keyword>
<dbReference type="FunCoup" id="A0A7M7QIM6">
    <property type="interactions" value="27"/>
</dbReference>
<dbReference type="EnsemblMetazoa" id="XM_031930269">
    <property type="protein sequence ID" value="XP_031786129"/>
    <property type="gene ID" value="GeneID_100463014"/>
</dbReference>
<evidence type="ECO:0000313" key="7">
    <source>
        <dbReference type="EnsemblMetazoa" id="XP_031786129"/>
    </source>
</evidence>
<evidence type="ECO:0000256" key="1">
    <source>
        <dbReference type="ARBA" id="ARBA00004651"/>
    </source>
</evidence>
<keyword evidence="6" id="KW-0675">Receptor</keyword>
<feature type="transmembrane region" description="Helical" evidence="6">
    <location>
        <begin position="161"/>
        <end position="179"/>
    </location>
</feature>
<dbReference type="InterPro" id="IPR013604">
    <property type="entry name" value="7TM_chemorcpt"/>
</dbReference>
<feature type="transmembrane region" description="Helical" evidence="6">
    <location>
        <begin position="20"/>
        <end position="40"/>
    </location>
</feature>
<feature type="transmembrane region" description="Helical" evidence="6">
    <location>
        <begin position="97"/>
        <end position="118"/>
    </location>
</feature>
<evidence type="ECO:0000313" key="8">
    <source>
        <dbReference type="Proteomes" id="UP000002358"/>
    </source>
</evidence>
<dbReference type="AlphaFoldDB" id="A0A7M7QIM6"/>
<comment type="similarity">
    <text evidence="6">Belongs to the insect chemoreceptor superfamily. Gustatory receptor (GR) family.</text>
</comment>
<keyword evidence="2 6" id="KW-1003">Cell membrane</keyword>
<dbReference type="GO" id="GO:0050909">
    <property type="term" value="P:sensory perception of taste"/>
    <property type="evidence" value="ECO:0007669"/>
    <property type="project" value="InterPro"/>
</dbReference>
<evidence type="ECO:0000256" key="2">
    <source>
        <dbReference type="ARBA" id="ARBA00022475"/>
    </source>
</evidence>
<keyword evidence="5 6" id="KW-0472">Membrane</keyword>
<keyword evidence="3 6" id="KW-0812">Transmembrane</keyword>
<feature type="transmembrane region" description="Helical" evidence="6">
    <location>
        <begin position="61"/>
        <end position="85"/>
    </location>
</feature>
<dbReference type="OrthoDB" id="6366728at2759"/>
<organism evidence="7 8">
    <name type="scientific">Nasonia vitripennis</name>
    <name type="common">Parasitic wasp</name>
    <dbReference type="NCBI Taxonomy" id="7425"/>
    <lineage>
        <taxon>Eukaryota</taxon>
        <taxon>Metazoa</taxon>
        <taxon>Ecdysozoa</taxon>
        <taxon>Arthropoda</taxon>
        <taxon>Hexapoda</taxon>
        <taxon>Insecta</taxon>
        <taxon>Pterygota</taxon>
        <taxon>Neoptera</taxon>
        <taxon>Endopterygota</taxon>
        <taxon>Hymenoptera</taxon>
        <taxon>Apocrita</taxon>
        <taxon>Proctotrupomorpha</taxon>
        <taxon>Chalcidoidea</taxon>
        <taxon>Pteromalidae</taxon>
        <taxon>Pteromalinae</taxon>
        <taxon>Nasonia</taxon>
    </lineage>
</organism>
<keyword evidence="8" id="KW-1185">Reference proteome</keyword>
<feature type="transmembrane region" description="Helical" evidence="6">
    <location>
        <begin position="280"/>
        <end position="299"/>
    </location>
</feature>
<dbReference type="GO" id="GO:0007165">
    <property type="term" value="P:signal transduction"/>
    <property type="evidence" value="ECO:0007669"/>
    <property type="project" value="UniProtKB-KW"/>
</dbReference>
<reference evidence="7" key="1">
    <citation type="submission" date="2021-01" db="UniProtKB">
        <authorList>
            <consortium name="EnsemblMetazoa"/>
        </authorList>
    </citation>
    <scope>IDENTIFICATION</scope>
</reference>
<dbReference type="InParanoid" id="A0A7M7QIM6"/>
<dbReference type="GO" id="GO:0005886">
    <property type="term" value="C:plasma membrane"/>
    <property type="evidence" value="ECO:0007669"/>
    <property type="project" value="UniProtKB-SubCell"/>
</dbReference>
<dbReference type="Pfam" id="PF08395">
    <property type="entry name" value="7tm_7"/>
    <property type="match status" value="1"/>
</dbReference>
<name>A0A7M7QIM6_NASVI</name>
<protein>
    <recommendedName>
        <fullName evidence="6">Gustatory receptor</fullName>
    </recommendedName>
</protein>
<dbReference type="GeneID" id="100463014"/>
<evidence type="ECO:0000256" key="6">
    <source>
        <dbReference type="RuleBase" id="RU363108"/>
    </source>
</evidence>
<evidence type="ECO:0000256" key="3">
    <source>
        <dbReference type="ARBA" id="ARBA00022692"/>
    </source>
</evidence>
<accession>A0A7M7QIM6</accession>
<proteinExistence type="inferred from homology"/>
<feature type="transmembrane region" description="Helical" evidence="6">
    <location>
        <begin position="311"/>
        <end position="328"/>
    </location>
</feature>
<dbReference type="CTD" id="100463014"/>
<keyword evidence="4 6" id="KW-1133">Transmembrane helix</keyword>
<comment type="subcellular location">
    <subcellularLocation>
        <location evidence="1 6">Cell membrane</location>
        <topology evidence="1 6">Multi-pass membrane protein</topology>
    </subcellularLocation>
</comment>
<evidence type="ECO:0000256" key="5">
    <source>
        <dbReference type="ARBA" id="ARBA00023136"/>
    </source>
</evidence>
<sequence length="427" mass="48988">MFLNSHRPKKFYQNARISDLWFAKCVYYYFKTVGLATVSLRLKSVKKNKKNSSSLCTSSKLGILINVVLSLIVIAIFSYTTIVIAEGTFKNSLKFDRAIGVIRIILGSSAALIILITFSCKQGSITEIANNMQTIFSVLSANFKTKIGNTNESFSIFRETGGVFFVNIIAWLLLFVTVPTTNWKVFAVTPYVPEVIMTSMLVQYNMVLNLVKRLMEVVNANLLYTSQYDDKYEDNQITMIKNDRNENSFKRKIIKFTQLRDSHYMLCDISEDLEKFYSRLVLLCITYIFGSLILCSYFNTKEVLKQGVEFLTLRATLFFGVTVIHYIMPLVNLTRSTSAVIAESKRTVKIVNRWSGNFHNQPEIAMFNQFPNYLDQPNLEFTADCCFNHNIFDDTITSPRYFTQLKKSYPEVYLAHYVKAVSSSESK</sequence>
<comment type="caution">
    <text evidence="6">Lacks conserved residue(s) required for the propagation of feature annotation.</text>
</comment>
<dbReference type="RefSeq" id="XP_031786129.1">
    <property type="nucleotide sequence ID" value="XM_031930269.2"/>
</dbReference>
<dbReference type="SMR" id="A0A7M7QIM6"/>
<dbReference type="Proteomes" id="UP000002358">
    <property type="component" value="Chromosome 4"/>
</dbReference>